<comment type="caution">
    <text evidence="2">The sequence shown here is derived from an EMBL/GenBank/DDBJ whole genome shotgun (WGS) entry which is preliminary data.</text>
</comment>
<dbReference type="CDD" id="cd02042">
    <property type="entry name" value="ParAB_family"/>
    <property type="match status" value="1"/>
</dbReference>
<name>A0A3M7LEZ6_9FLAO</name>
<dbReference type="InterPro" id="IPR025669">
    <property type="entry name" value="AAA_dom"/>
</dbReference>
<evidence type="ECO:0000259" key="1">
    <source>
        <dbReference type="Pfam" id="PF13614"/>
    </source>
</evidence>
<dbReference type="InterPro" id="IPR027417">
    <property type="entry name" value="P-loop_NTPase"/>
</dbReference>
<feature type="domain" description="AAA" evidence="1">
    <location>
        <begin position="3"/>
        <end position="168"/>
    </location>
</feature>
<dbReference type="Pfam" id="PF13614">
    <property type="entry name" value="AAA_31"/>
    <property type="match status" value="1"/>
</dbReference>
<dbReference type="Gene3D" id="3.40.50.300">
    <property type="entry name" value="P-loop containing nucleotide triphosphate hydrolases"/>
    <property type="match status" value="1"/>
</dbReference>
<evidence type="ECO:0000313" key="2">
    <source>
        <dbReference type="EMBL" id="RMZ61271.1"/>
    </source>
</evidence>
<reference evidence="2 3" key="1">
    <citation type="submission" date="2018-08" db="EMBL/GenBank/DDBJ databases">
        <title>Chryseobacterium nematophagum: a novel matrix digesting pathogen of nematodes.</title>
        <authorList>
            <person name="Page A."/>
            <person name="Roberts M."/>
            <person name="Felix M.-A."/>
            <person name="Weir W."/>
        </authorList>
    </citation>
    <scope>NUCLEOTIDE SEQUENCE [LARGE SCALE GENOMIC DNA]</scope>
    <source>
        <strain evidence="2 3">JUb275</strain>
    </source>
</reference>
<gene>
    <name evidence="2" type="ORF">D1632_00220</name>
</gene>
<dbReference type="Proteomes" id="UP000267524">
    <property type="component" value="Unassembled WGS sequence"/>
</dbReference>
<dbReference type="SUPFAM" id="SSF52540">
    <property type="entry name" value="P-loop containing nucleoside triphosphate hydrolases"/>
    <property type="match status" value="1"/>
</dbReference>
<protein>
    <submittedName>
        <fullName evidence="2">ParA family protein</fullName>
    </submittedName>
</protein>
<dbReference type="PANTHER" id="PTHR13696">
    <property type="entry name" value="P-LOOP CONTAINING NUCLEOSIDE TRIPHOSPHATE HYDROLASE"/>
    <property type="match status" value="1"/>
</dbReference>
<dbReference type="PANTHER" id="PTHR13696:SF99">
    <property type="entry name" value="COBYRINIC ACID AC-DIAMIDE SYNTHASE"/>
    <property type="match status" value="1"/>
</dbReference>
<dbReference type="RefSeq" id="WP_122545265.1">
    <property type="nucleotide sequence ID" value="NZ_QWIV01000003.1"/>
</dbReference>
<keyword evidence="3" id="KW-1185">Reference proteome</keyword>
<accession>A0A3M7LEZ6</accession>
<dbReference type="AlphaFoldDB" id="A0A3M7LEZ6"/>
<evidence type="ECO:0000313" key="3">
    <source>
        <dbReference type="Proteomes" id="UP000267524"/>
    </source>
</evidence>
<dbReference type="EMBL" id="QWIV01000003">
    <property type="protein sequence ID" value="RMZ61271.1"/>
    <property type="molecule type" value="Genomic_DNA"/>
</dbReference>
<dbReference type="InterPro" id="IPR050678">
    <property type="entry name" value="DNA_Partitioning_ATPase"/>
</dbReference>
<proteinExistence type="predicted"/>
<sequence>MKAKIISIFTQKGGVGKTVSTINISGALAEMGYKTLVLDVDAQANASLVGYAADPDIQYTIVDFINSSDEPIYSRRGKDDKVHVISGSLELVTPKNKDVLKKAIKKVENDFDYILIDCPPQVIKDKELSFGEIALFACDYIICPVECDEFSLDGLTKLIIAVNKLRSTKGLKAEYLGFFFTKVEEHTVDFKEAYKELSESQIKDLLFLNYIRKNKFIRTSLREGESAVFLKAHNPVSMDYRKLTGEILSKIKK</sequence>
<organism evidence="2 3">
    <name type="scientific">Chryseobacterium nematophagum</name>
    <dbReference type="NCBI Taxonomy" id="2305228"/>
    <lineage>
        <taxon>Bacteria</taxon>
        <taxon>Pseudomonadati</taxon>
        <taxon>Bacteroidota</taxon>
        <taxon>Flavobacteriia</taxon>
        <taxon>Flavobacteriales</taxon>
        <taxon>Weeksellaceae</taxon>
        <taxon>Chryseobacterium group</taxon>
        <taxon>Chryseobacterium</taxon>
    </lineage>
</organism>